<comment type="caution">
    <text evidence="4">The sequence shown here is derived from an EMBL/GenBank/DDBJ whole genome shotgun (WGS) entry which is preliminary data.</text>
</comment>
<dbReference type="Pfam" id="PF19501">
    <property type="entry name" value="PcRGLX_1st"/>
    <property type="match status" value="1"/>
</dbReference>
<dbReference type="PANTHER" id="PTHR40081:SF1">
    <property type="entry name" value="TAT PATHWAY SIGNAL SEQUENCE DOMAIN PROTEIN"/>
    <property type="match status" value="1"/>
</dbReference>
<evidence type="ECO:0000259" key="2">
    <source>
        <dbReference type="Pfam" id="PF21345"/>
    </source>
</evidence>
<reference evidence="4 5" key="1">
    <citation type="journal article" date="2024" name="Commun. Biol.">
        <title>Comparative genomic analysis of thermophilic fungi reveals convergent evolutionary adaptations and gene losses.</title>
        <authorList>
            <person name="Steindorff A.S."/>
            <person name="Aguilar-Pontes M.V."/>
            <person name="Robinson A.J."/>
            <person name="Andreopoulos B."/>
            <person name="LaButti K."/>
            <person name="Kuo A."/>
            <person name="Mondo S."/>
            <person name="Riley R."/>
            <person name="Otillar R."/>
            <person name="Haridas S."/>
            <person name="Lipzen A."/>
            <person name="Grimwood J."/>
            <person name="Schmutz J."/>
            <person name="Clum A."/>
            <person name="Reid I.D."/>
            <person name="Moisan M.C."/>
            <person name="Butler G."/>
            <person name="Nguyen T.T.M."/>
            <person name="Dewar K."/>
            <person name="Conant G."/>
            <person name="Drula E."/>
            <person name="Henrissat B."/>
            <person name="Hansel C."/>
            <person name="Singer S."/>
            <person name="Hutchinson M.I."/>
            <person name="de Vries R.P."/>
            <person name="Natvig D.O."/>
            <person name="Powell A.J."/>
            <person name="Tsang A."/>
            <person name="Grigoriev I.V."/>
        </authorList>
    </citation>
    <scope>NUCLEOTIDE SEQUENCE [LARGE SCALE GENOMIC DNA]</scope>
    <source>
        <strain evidence="4 5">ATCC 24622</strain>
    </source>
</reference>
<proteinExistence type="predicted"/>
<sequence length="943" mass="103786">MTTTPSDPARRGKAASVRWLGGREPSTSYGTTFGLPWARGALLPAHTSWLVCTDDAGRDVPLQSWPTAFWADGSVKWTAHAIPAAARASSGYRVELVDGAQAAAAAPDARASSHGERGNQVAVTVTSHDNEVQVDTGAIVATFSRSGRSVLSSLAGPSGQILAEDGRLVLLQGSTPEPGDDDWVSGSPVQRFWSCVHETVVEQSGPVRAVVAVRGEHALEEARSAQPRGVVPFRLRFYFYAGSEAVRVVHTLVYDGQPQTSVIRGLGIRFQVPLRGTALYDRHVRIAGADGGVLAEAVQGVTGLWKDPGEQVRRAQREGRPLPPVDAWDAEFARLHRWVPSWSDYSLAQLSPDGFTAKKRTKPGHSWVNMPGGTKAGGLVYVGSAARGGSSSSAGGLALGQRHFWERYPTSIDIRGAAGDEGEITLWLYSPAAAPMDLRPYHDGLGEESYDDQLAAMQITYEDWEPGLASPYGISRTNEIFLFGLIETPSASRVAQLTRYLREPPLLVASSRYIYDTAALGQYWSPLVDDRDLSSSSSSSLSRELRSNLDFLFRFYQQQIAQRRWYGFWDHGDLMHTYDADRHAWRYDVGGYAWDNSELSPDLWLWTYFLCTGREDAFRAAEALTRHTGEVDVYHIGPYGGLGTRHGVQHWGDSCKQARVSNALYRRVYYFLSGGDERVAELLDETLGAEQTLLVLDPYRKVRTDRGAYRPDPAALSISLGTDWSALASSWFVAWERGGAQSSAAKQKLLRSMAGIARLQNGFVTGYALYDMRTGDVSPPAHDPDNRGVVKVMHLSAVFGLVEICAELISCLADELPPGFEAAWLEYCRYFNAPADEQRQRYGVDFGRLQLRQGHSRLTAYVAARLGDEALARRAWDEFHTTDGYNAESVPWKTQRVETHDAIAPAEEAPWVSTNLTAMYGLAAMQNHAFLKGIVHYKQTLPM</sequence>
<feature type="domain" description="PcRGLX/YetA-like N-terminal RIFT barrel" evidence="1">
    <location>
        <begin position="14"/>
        <end position="95"/>
    </location>
</feature>
<evidence type="ECO:0000313" key="5">
    <source>
        <dbReference type="Proteomes" id="UP001586593"/>
    </source>
</evidence>
<evidence type="ECO:0000313" key="4">
    <source>
        <dbReference type="EMBL" id="KAL1857577.1"/>
    </source>
</evidence>
<organism evidence="4 5">
    <name type="scientific">Phialemonium thermophilum</name>
    <dbReference type="NCBI Taxonomy" id="223376"/>
    <lineage>
        <taxon>Eukaryota</taxon>
        <taxon>Fungi</taxon>
        <taxon>Dikarya</taxon>
        <taxon>Ascomycota</taxon>
        <taxon>Pezizomycotina</taxon>
        <taxon>Sordariomycetes</taxon>
        <taxon>Sordariomycetidae</taxon>
        <taxon>Cephalothecales</taxon>
        <taxon>Cephalothecaceae</taxon>
        <taxon>Phialemonium</taxon>
    </lineage>
</organism>
<evidence type="ECO:0008006" key="6">
    <source>
        <dbReference type="Google" id="ProtNLM"/>
    </source>
</evidence>
<name>A0ABR3WB81_9PEZI</name>
<dbReference type="Proteomes" id="UP001586593">
    <property type="component" value="Unassembled WGS sequence"/>
</dbReference>
<evidence type="ECO:0000259" key="3">
    <source>
        <dbReference type="Pfam" id="PF21346"/>
    </source>
</evidence>
<dbReference type="InterPro" id="IPR048330">
    <property type="entry name" value="PcRGLX/YetA_2nd"/>
</dbReference>
<dbReference type="Pfam" id="PF21345">
    <property type="entry name" value="PcRGLX_2nd"/>
    <property type="match status" value="1"/>
</dbReference>
<dbReference type="PANTHER" id="PTHR40081">
    <property type="entry name" value="CONCANAVALIN A-LIKE LECTIN/GLUCANASE"/>
    <property type="match status" value="1"/>
</dbReference>
<dbReference type="EMBL" id="JAZHXJ010000552">
    <property type="protein sequence ID" value="KAL1857577.1"/>
    <property type="molecule type" value="Genomic_DNA"/>
</dbReference>
<keyword evidence="5" id="KW-1185">Reference proteome</keyword>
<evidence type="ECO:0000259" key="1">
    <source>
        <dbReference type="Pfam" id="PF19501"/>
    </source>
</evidence>
<feature type="domain" description="PcRGLX/YetA-like C-terminal alpha/alpha toroid" evidence="3">
    <location>
        <begin position="504"/>
        <end position="932"/>
    </location>
</feature>
<dbReference type="Pfam" id="PF21346">
    <property type="entry name" value="PcRGLX_3rd"/>
    <property type="match status" value="1"/>
</dbReference>
<dbReference type="InterPro" id="IPR048329">
    <property type="entry name" value="PcRGLX_1st"/>
</dbReference>
<accession>A0ABR3WB81</accession>
<feature type="domain" description="PcRGLX/YetA-like central beta-sandwich" evidence="2">
    <location>
        <begin position="123"/>
        <end position="498"/>
    </location>
</feature>
<protein>
    <recommendedName>
        <fullName evidence="6">Tat pathway signal sequence domain protein</fullName>
    </recommendedName>
</protein>
<dbReference type="InterPro" id="IPR048331">
    <property type="entry name" value="PcRGLX/YetA_3rd"/>
</dbReference>
<gene>
    <name evidence="4" type="ORF">VTK73DRAFT_8031</name>
</gene>
<dbReference type="InterPro" id="IPR045793">
    <property type="entry name" value="PcRGLX/YetA-like"/>
</dbReference>